<evidence type="ECO:0000313" key="3">
    <source>
        <dbReference type="Proteomes" id="UP001057375"/>
    </source>
</evidence>
<evidence type="ECO:0000256" key="1">
    <source>
        <dbReference type="SAM" id="MobiDB-lite"/>
    </source>
</evidence>
<protein>
    <submittedName>
        <fullName evidence="2">Uncharacterized protein</fullName>
    </submittedName>
</protein>
<organism evidence="2 3">
    <name type="scientific">Aduncisulcus paluster</name>
    <dbReference type="NCBI Taxonomy" id="2918883"/>
    <lineage>
        <taxon>Eukaryota</taxon>
        <taxon>Metamonada</taxon>
        <taxon>Carpediemonas-like organisms</taxon>
        <taxon>Aduncisulcus</taxon>
    </lineage>
</organism>
<feature type="compositionally biased region" description="Basic residues" evidence="1">
    <location>
        <begin position="183"/>
        <end position="197"/>
    </location>
</feature>
<feature type="compositionally biased region" description="Polar residues" evidence="1">
    <location>
        <begin position="414"/>
        <end position="427"/>
    </location>
</feature>
<dbReference type="EMBL" id="BQXS01013857">
    <property type="protein sequence ID" value="GKT29808.1"/>
    <property type="molecule type" value="Genomic_DNA"/>
</dbReference>
<accession>A0ABQ5KB72</accession>
<reference evidence="2" key="1">
    <citation type="submission" date="2022-03" db="EMBL/GenBank/DDBJ databases">
        <title>Draft genome sequence of Aduncisulcus paluster, a free-living microaerophilic Fornicata.</title>
        <authorList>
            <person name="Yuyama I."/>
            <person name="Kume K."/>
            <person name="Tamura T."/>
            <person name="Inagaki Y."/>
            <person name="Hashimoto T."/>
        </authorList>
    </citation>
    <scope>NUCLEOTIDE SEQUENCE</scope>
    <source>
        <strain evidence="2">NY0171</strain>
    </source>
</reference>
<gene>
    <name evidence="2" type="ORF">ADUPG1_014211</name>
</gene>
<feature type="region of interest" description="Disordered" evidence="1">
    <location>
        <begin position="622"/>
        <end position="674"/>
    </location>
</feature>
<proteinExistence type="predicted"/>
<evidence type="ECO:0000313" key="2">
    <source>
        <dbReference type="EMBL" id="GKT29808.1"/>
    </source>
</evidence>
<dbReference type="Proteomes" id="UP001057375">
    <property type="component" value="Unassembled WGS sequence"/>
</dbReference>
<feature type="region of interest" description="Disordered" evidence="1">
    <location>
        <begin position="176"/>
        <end position="198"/>
    </location>
</feature>
<feature type="compositionally biased region" description="Low complexity" evidence="1">
    <location>
        <begin position="438"/>
        <end position="447"/>
    </location>
</feature>
<keyword evidence="3" id="KW-1185">Reference proteome</keyword>
<sequence length="690" mass="76373">MPIRDKTSFELAAKNDEIIFLRETNTRLAALLAAVVPSAKIGMGGSSHRLYPLLETYARTGGDLVFLPLNDSSTSVKLRSGLSLAARAGKLYCSRSGRTSLAADPALDLRKESDKWVPFGARAAMAVFCRENGISQTAGRELLGVLNNEFRAREDARIAHLRGSMVGSIHPGASQSFALSLRKNPKKKSSKKRKQKKLKMEKYLPARLSAFTQEVPNETLIETEKEMLRKDSEIRSLRDQLERDKIKEEVRKSTTVPISQMYEKFEDNHKKLLMESLRMVSSLQDDTRSILAQSAAQIKEERKKAALAGMGGKASFLSGAMFVGRAVVKEMDILCEKIGQIHENLQKETSKHVIPIVKLANDIDIPSSAEEDDKQEGNEFKREKDISLMQSRRAQAHAQAQSHGLHYEGHTAQGFATSSPPQAQGSHGLSHDVTQEKSSSPTTSTSTNKMGKGSGVDIMLEMEEGLSVSKEKTIREGVLDTLRSDGGKSRRAHAQASAAMLSASLAANARMKCLQQKLKETRMLMEKKEECALVTVHAMLSSVTQCFASVKKVSDGTQKKVKGILEDVMIEAGETLTTKRGVQFARELGLTGKVGDACIVGSHTQSHVGILPSRHDHRVNEFAKKEGSTHTHTHTYNPRRRDEEDDGDEYDEEYSSDEYSGEEEEYKFSVGNEIQQKKDVDATFHKYSLE</sequence>
<feature type="region of interest" description="Disordered" evidence="1">
    <location>
        <begin position="411"/>
        <end position="454"/>
    </location>
</feature>
<name>A0ABQ5KB72_9EUKA</name>
<feature type="compositionally biased region" description="Acidic residues" evidence="1">
    <location>
        <begin position="643"/>
        <end position="665"/>
    </location>
</feature>
<comment type="caution">
    <text evidence="2">The sequence shown here is derived from an EMBL/GenBank/DDBJ whole genome shotgun (WGS) entry which is preliminary data.</text>
</comment>